<keyword evidence="3" id="KW-1185">Reference proteome</keyword>
<dbReference type="EMBL" id="NEDP02005554">
    <property type="protein sequence ID" value="OWF38781.1"/>
    <property type="molecule type" value="Genomic_DNA"/>
</dbReference>
<evidence type="ECO:0000313" key="3">
    <source>
        <dbReference type="Proteomes" id="UP000242188"/>
    </source>
</evidence>
<feature type="compositionally biased region" description="Basic and acidic residues" evidence="1">
    <location>
        <begin position="234"/>
        <end position="246"/>
    </location>
</feature>
<evidence type="ECO:0000313" key="2">
    <source>
        <dbReference type="EMBL" id="OWF38781.1"/>
    </source>
</evidence>
<dbReference type="Proteomes" id="UP000242188">
    <property type="component" value="Unassembled WGS sequence"/>
</dbReference>
<proteinExistence type="predicted"/>
<accession>A0A210PQM0</accession>
<feature type="compositionally biased region" description="Basic and acidic residues" evidence="1">
    <location>
        <begin position="201"/>
        <end position="216"/>
    </location>
</feature>
<reference evidence="2 3" key="1">
    <citation type="journal article" date="2017" name="Nat. Ecol. Evol.">
        <title>Scallop genome provides insights into evolution of bilaterian karyotype and development.</title>
        <authorList>
            <person name="Wang S."/>
            <person name="Zhang J."/>
            <person name="Jiao W."/>
            <person name="Li J."/>
            <person name="Xun X."/>
            <person name="Sun Y."/>
            <person name="Guo X."/>
            <person name="Huan P."/>
            <person name="Dong B."/>
            <person name="Zhang L."/>
            <person name="Hu X."/>
            <person name="Sun X."/>
            <person name="Wang J."/>
            <person name="Zhao C."/>
            <person name="Wang Y."/>
            <person name="Wang D."/>
            <person name="Huang X."/>
            <person name="Wang R."/>
            <person name="Lv J."/>
            <person name="Li Y."/>
            <person name="Zhang Z."/>
            <person name="Liu B."/>
            <person name="Lu W."/>
            <person name="Hui Y."/>
            <person name="Liang J."/>
            <person name="Zhou Z."/>
            <person name="Hou R."/>
            <person name="Li X."/>
            <person name="Liu Y."/>
            <person name="Li H."/>
            <person name="Ning X."/>
            <person name="Lin Y."/>
            <person name="Zhao L."/>
            <person name="Xing Q."/>
            <person name="Dou J."/>
            <person name="Li Y."/>
            <person name="Mao J."/>
            <person name="Guo H."/>
            <person name="Dou H."/>
            <person name="Li T."/>
            <person name="Mu C."/>
            <person name="Jiang W."/>
            <person name="Fu Q."/>
            <person name="Fu X."/>
            <person name="Miao Y."/>
            <person name="Liu J."/>
            <person name="Yu Q."/>
            <person name="Li R."/>
            <person name="Liao H."/>
            <person name="Li X."/>
            <person name="Kong Y."/>
            <person name="Jiang Z."/>
            <person name="Chourrout D."/>
            <person name="Li R."/>
            <person name="Bao Z."/>
        </authorList>
    </citation>
    <scope>NUCLEOTIDE SEQUENCE [LARGE SCALE GENOMIC DNA]</scope>
    <source>
        <strain evidence="2 3">PY_sf001</strain>
    </source>
</reference>
<gene>
    <name evidence="2" type="ORF">KP79_PYT16665</name>
</gene>
<name>A0A210PQM0_MIZYE</name>
<evidence type="ECO:0000256" key="1">
    <source>
        <dbReference type="SAM" id="MobiDB-lite"/>
    </source>
</evidence>
<sequence length="263" mass="28477">MGVDLAVYRSRVGQFVPRPVKGIVSNIDYLCKAIASVRGGLIRQDGLNSKGAVTFIGLLLRAQGIESNPGPGPGKGDEHSFADAQTEDNDDINITLDSNTDPNMADRISQFMESVLPVNNPTNNGSSQTDEYEGAVAIPGPSSGAIAKTTIVPQVVVNYHDNRKYNEEIRVENMKVKNAENVCTGQTIIHTAPTGNEDDDVPKPKKKKEEEKEVPKSAKRNASEATGEEDESIPEPKKMKQAKEAILKSPKRITLEGNIPMLV</sequence>
<feature type="region of interest" description="Disordered" evidence="1">
    <location>
        <begin position="187"/>
        <end position="263"/>
    </location>
</feature>
<organism evidence="2 3">
    <name type="scientific">Mizuhopecten yessoensis</name>
    <name type="common">Japanese scallop</name>
    <name type="synonym">Patinopecten yessoensis</name>
    <dbReference type="NCBI Taxonomy" id="6573"/>
    <lineage>
        <taxon>Eukaryota</taxon>
        <taxon>Metazoa</taxon>
        <taxon>Spiralia</taxon>
        <taxon>Lophotrochozoa</taxon>
        <taxon>Mollusca</taxon>
        <taxon>Bivalvia</taxon>
        <taxon>Autobranchia</taxon>
        <taxon>Pteriomorphia</taxon>
        <taxon>Pectinida</taxon>
        <taxon>Pectinoidea</taxon>
        <taxon>Pectinidae</taxon>
        <taxon>Mizuhopecten</taxon>
    </lineage>
</organism>
<comment type="caution">
    <text evidence="2">The sequence shown here is derived from an EMBL/GenBank/DDBJ whole genome shotgun (WGS) entry which is preliminary data.</text>
</comment>
<dbReference type="AlphaFoldDB" id="A0A210PQM0"/>
<protein>
    <submittedName>
        <fullName evidence="2">Uncharacterized protein</fullName>
    </submittedName>
</protein>